<keyword evidence="1" id="KW-0472">Membrane</keyword>
<sequence>MNPLNLHDSYPCPVCRFGQIAALPLMDAMACNLCQQIFEVDLERQQIKMSSRQPALLWNWNGSWCGAHLEGVELGWGYVFAAIALVLLPPTLMGLVIFIHPPAPNTPLSWLPYVWAGLGFLAHLAIVGWLVIEFYQFPLGLWLRRLPQQLLQRIRNS</sequence>
<comment type="caution">
    <text evidence="2">The sequence shown here is derived from an EMBL/GenBank/DDBJ whole genome shotgun (WGS) entry which is preliminary data.</text>
</comment>
<dbReference type="STRING" id="247279.NIES1031_05160"/>
<dbReference type="OrthoDB" id="560533at2"/>
<dbReference type="RefSeq" id="WP_073548435.1">
    <property type="nucleotide sequence ID" value="NZ_CAWMVK010000034.1"/>
</dbReference>
<evidence type="ECO:0000313" key="3">
    <source>
        <dbReference type="Proteomes" id="UP000185984"/>
    </source>
</evidence>
<evidence type="ECO:0000256" key="1">
    <source>
        <dbReference type="SAM" id="Phobius"/>
    </source>
</evidence>
<feature type="transmembrane region" description="Helical" evidence="1">
    <location>
        <begin position="76"/>
        <end position="98"/>
    </location>
</feature>
<dbReference type="EMBL" id="MRCC01000004">
    <property type="protein sequence ID" value="OKH27973.1"/>
    <property type="molecule type" value="Genomic_DNA"/>
</dbReference>
<keyword evidence="3" id="KW-1185">Reference proteome</keyword>
<keyword evidence="1" id="KW-0812">Transmembrane</keyword>
<feature type="transmembrane region" description="Helical" evidence="1">
    <location>
        <begin position="110"/>
        <end position="132"/>
    </location>
</feature>
<dbReference type="AlphaFoldDB" id="A0A1U7HWJ9"/>
<protein>
    <submittedName>
        <fullName evidence="2">Uncharacterized protein</fullName>
    </submittedName>
</protein>
<dbReference type="Proteomes" id="UP000185984">
    <property type="component" value="Unassembled WGS sequence"/>
</dbReference>
<reference evidence="2 3" key="1">
    <citation type="submission" date="2016-11" db="EMBL/GenBank/DDBJ databases">
        <title>Draft Genome Sequences of Nine Cyanobacterial Strains from Diverse Habitats.</title>
        <authorList>
            <person name="Zhu T."/>
            <person name="Hou S."/>
            <person name="Lu X."/>
            <person name="Hess W.R."/>
        </authorList>
    </citation>
    <scope>NUCLEOTIDE SEQUENCE [LARGE SCALE GENOMIC DNA]</scope>
    <source>
        <strain evidence="2 3">5.2 s.c.1</strain>
    </source>
</reference>
<name>A0A1U7HWJ9_9CHRO</name>
<accession>A0A1U7HWJ9</accession>
<keyword evidence="1" id="KW-1133">Transmembrane helix</keyword>
<gene>
    <name evidence="2" type="ORF">NIES1031_05160</name>
</gene>
<organism evidence="2 3">
    <name type="scientific">Chroogloeocystis siderophila 5.2 s.c.1</name>
    <dbReference type="NCBI Taxonomy" id="247279"/>
    <lineage>
        <taxon>Bacteria</taxon>
        <taxon>Bacillati</taxon>
        <taxon>Cyanobacteriota</taxon>
        <taxon>Cyanophyceae</taxon>
        <taxon>Oscillatoriophycideae</taxon>
        <taxon>Chroococcales</taxon>
        <taxon>Chroococcaceae</taxon>
        <taxon>Chroogloeocystis</taxon>
    </lineage>
</organism>
<evidence type="ECO:0000313" key="2">
    <source>
        <dbReference type="EMBL" id="OKH27973.1"/>
    </source>
</evidence>
<proteinExistence type="predicted"/>